<dbReference type="Pfam" id="PF01740">
    <property type="entry name" value="STAS"/>
    <property type="match status" value="1"/>
</dbReference>
<name>H6KZ31_SAPGL</name>
<dbReference type="SUPFAM" id="SSF52091">
    <property type="entry name" value="SpoIIaa-like"/>
    <property type="match status" value="1"/>
</dbReference>
<dbReference type="Gene3D" id="3.30.750.24">
    <property type="entry name" value="STAS domain"/>
    <property type="match status" value="1"/>
</dbReference>
<dbReference type="eggNOG" id="COG1366">
    <property type="taxonomic scope" value="Bacteria"/>
</dbReference>
<dbReference type="HOGENOM" id="CLU_115403_6_2_10"/>
<evidence type="ECO:0000259" key="1">
    <source>
        <dbReference type="PROSITE" id="PS50801"/>
    </source>
</evidence>
<keyword evidence="3" id="KW-1185">Reference proteome</keyword>
<dbReference type="GO" id="GO:0043856">
    <property type="term" value="F:anti-sigma factor antagonist activity"/>
    <property type="evidence" value="ECO:0007669"/>
    <property type="project" value="TreeGrafter"/>
</dbReference>
<dbReference type="InterPro" id="IPR036513">
    <property type="entry name" value="STAS_dom_sf"/>
</dbReference>
<dbReference type="EMBL" id="CP002831">
    <property type="protein sequence ID" value="AFC23315.1"/>
    <property type="molecule type" value="Genomic_DNA"/>
</dbReference>
<dbReference type="KEGG" id="sgn:SGRA_0576"/>
<evidence type="ECO:0000313" key="3">
    <source>
        <dbReference type="Proteomes" id="UP000007519"/>
    </source>
</evidence>
<evidence type="ECO:0000313" key="2">
    <source>
        <dbReference type="EMBL" id="AFC23315.1"/>
    </source>
</evidence>
<accession>H6KZ31</accession>
<dbReference type="Proteomes" id="UP000007519">
    <property type="component" value="Chromosome"/>
</dbReference>
<dbReference type="OrthoDB" id="9796110at2"/>
<dbReference type="RefSeq" id="WP_014373559.1">
    <property type="nucleotide sequence ID" value="NC_016940.1"/>
</dbReference>
<dbReference type="AlphaFoldDB" id="H6KZ31"/>
<gene>
    <name evidence="2" type="ordered locus">SGRA_0576</name>
</gene>
<feature type="domain" description="STAS" evidence="1">
    <location>
        <begin position="1"/>
        <end position="112"/>
    </location>
</feature>
<protein>
    <submittedName>
        <fullName evidence="2">Anti-anti-sigma regulatory factor (Antagonist of anti-sigma factor)</fullName>
    </submittedName>
</protein>
<sequence>MKYAVEKSEEYALVSLQEENLNSLKAPELKSELILLKNAGNKNLILDLSAVKYVDSSGLSAILTGNRLWTEEGGQFVLTGVEHPSVKTLISISRLDSVLDIKENLEQAVKWVMMQALRSQLENETPAEEDEL</sequence>
<dbReference type="InterPro" id="IPR002645">
    <property type="entry name" value="STAS_dom"/>
</dbReference>
<dbReference type="PROSITE" id="PS50801">
    <property type="entry name" value="STAS"/>
    <property type="match status" value="1"/>
</dbReference>
<dbReference type="STRING" id="984262.SGRA_0576"/>
<proteinExistence type="predicted"/>
<dbReference type="PANTHER" id="PTHR33495">
    <property type="entry name" value="ANTI-SIGMA FACTOR ANTAGONIST TM_1081-RELATED-RELATED"/>
    <property type="match status" value="1"/>
</dbReference>
<organism evidence="2 3">
    <name type="scientific">Saprospira grandis (strain Lewin)</name>
    <dbReference type="NCBI Taxonomy" id="984262"/>
    <lineage>
        <taxon>Bacteria</taxon>
        <taxon>Pseudomonadati</taxon>
        <taxon>Bacteroidota</taxon>
        <taxon>Saprospiria</taxon>
        <taxon>Saprospirales</taxon>
        <taxon>Saprospiraceae</taxon>
        <taxon>Saprospira</taxon>
    </lineage>
</organism>
<reference evidence="2 3" key="1">
    <citation type="journal article" date="2012" name="Stand. Genomic Sci.">
        <title>Complete genome sequencing and analysis of Saprospira grandis str. Lewin, a predatory marine bacterium.</title>
        <authorList>
            <person name="Saw J.H."/>
            <person name="Yuryev A."/>
            <person name="Kanbe M."/>
            <person name="Hou S."/>
            <person name="Young A.G."/>
            <person name="Aizawa S."/>
            <person name="Alam M."/>
        </authorList>
    </citation>
    <scope>NUCLEOTIDE SEQUENCE [LARGE SCALE GENOMIC DNA]</scope>
    <source>
        <strain evidence="2 3">Lewin</strain>
    </source>
</reference>
<dbReference type="CDD" id="cd07043">
    <property type="entry name" value="STAS_anti-anti-sigma_factors"/>
    <property type="match status" value="1"/>
</dbReference>